<dbReference type="Proteomes" id="UP000233469">
    <property type="component" value="Unassembled WGS sequence"/>
</dbReference>
<dbReference type="VEuPathDB" id="FungiDB:RhiirA1_479537"/>
<dbReference type="AlphaFoldDB" id="A0A2N1M135"/>
<dbReference type="Pfam" id="PF00069">
    <property type="entry name" value="Pkinase"/>
    <property type="match status" value="1"/>
</dbReference>
<evidence type="ECO:0000256" key="1">
    <source>
        <dbReference type="ARBA" id="ARBA00022527"/>
    </source>
</evidence>
<protein>
    <submittedName>
        <fullName evidence="7">Kinase-like protein</fullName>
    </submittedName>
</protein>
<evidence type="ECO:0000256" key="2">
    <source>
        <dbReference type="ARBA" id="ARBA00022679"/>
    </source>
</evidence>
<keyword evidence="2" id="KW-0808">Transferase</keyword>
<organism evidence="7 8">
    <name type="scientific">Rhizophagus irregularis</name>
    <dbReference type="NCBI Taxonomy" id="588596"/>
    <lineage>
        <taxon>Eukaryota</taxon>
        <taxon>Fungi</taxon>
        <taxon>Fungi incertae sedis</taxon>
        <taxon>Mucoromycota</taxon>
        <taxon>Glomeromycotina</taxon>
        <taxon>Glomeromycetes</taxon>
        <taxon>Glomerales</taxon>
        <taxon>Glomeraceae</taxon>
        <taxon>Rhizophagus</taxon>
    </lineage>
</organism>
<dbReference type="PANTHER" id="PTHR46716:SF1">
    <property type="entry name" value="MITOGEN-ACTIVATED PROTEIN KINASE KINASE KINASE 7"/>
    <property type="match status" value="1"/>
</dbReference>
<feature type="domain" description="Protein kinase" evidence="6">
    <location>
        <begin position="1"/>
        <end position="198"/>
    </location>
</feature>
<evidence type="ECO:0000313" key="7">
    <source>
        <dbReference type="EMBL" id="PKK55365.1"/>
    </source>
</evidence>
<dbReference type="Gene3D" id="1.10.510.10">
    <property type="entry name" value="Transferase(Phosphotransferase) domain 1"/>
    <property type="match status" value="2"/>
</dbReference>
<keyword evidence="1" id="KW-0723">Serine/threonine-protein kinase</keyword>
<reference evidence="7 8" key="1">
    <citation type="submission" date="2016-04" db="EMBL/GenBank/DDBJ databases">
        <title>Genome analyses suggest a sexual origin of heterokaryosis in a supposedly ancient asexual fungus.</title>
        <authorList>
            <person name="Ropars J."/>
            <person name="Sedzielewska K."/>
            <person name="Noel J."/>
            <person name="Charron P."/>
            <person name="Farinelli L."/>
            <person name="Marton T."/>
            <person name="Kruger M."/>
            <person name="Pelin A."/>
            <person name="Brachmann A."/>
            <person name="Corradi N."/>
        </authorList>
    </citation>
    <scope>NUCLEOTIDE SEQUENCE [LARGE SCALE GENOMIC DNA]</scope>
    <source>
        <strain evidence="7 8">C2</strain>
    </source>
</reference>
<evidence type="ECO:0000313" key="8">
    <source>
        <dbReference type="Proteomes" id="UP000233469"/>
    </source>
</evidence>
<accession>A0A2N1M135</accession>
<evidence type="ECO:0000256" key="5">
    <source>
        <dbReference type="ARBA" id="ARBA00022840"/>
    </source>
</evidence>
<feature type="non-terminal residue" evidence="7">
    <location>
        <position position="198"/>
    </location>
</feature>
<dbReference type="SUPFAM" id="SSF56112">
    <property type="entry name" value="Protein kinase-like (PK-like)"/>
    <property type="match status" value="1"/>
</dbReference>
<proteinExistence type="predicted"/>
<dbReference type="GO" id="GO:0007254">
    <property type="term" value="P:JNK cascade"/>
    <property type="evidence" value="ECO:0007669"/>
    <property type="project" value="TreeGrafter"/>
</dbReference>
<sequence>FGTSGSEIVDQFISKNKLKWIPYDKFKNIECLDKGGFGTTYKAKYNSIEVILKYFNDLNNSDESLNKFLNGWKIINSDEITKIYGFTKNSDTLNYVLIMEYINKEDIYGIFISDYLGLYQHAKSFLKENEIYGVLPFIAPEILRGQNYTAASDIYSFSIVMWEFTSGIPPFNDKAHDLQLALGICKGERPEIIENTPQ</sequence>
<keyword evidence="5" id="KW-0067">ATP-binding</keyword>
<name>A0A2N1M135_9GLOM</name>
<reference evidence="7 8" key="2">
    <citation type="submission" date="2017-10" db="EMBL/GenBank/DDBJ databases">
        <title>Extensive intraspecific genome diversity in a model arbuscular mycorrhizal fungus.</title>
        <authorList>
            <person name="Chen E.C.H."/>
            <person name="Morin E."/>
            <person name="Baudet D."/>
            <person name="Noel J."/>
            <person name="Ndikumana S."/>
            <person name="Charron P."/>
            <person name="St-Onge C."/>
            <person name="Giorgi J."/>
            <person name="Grigoriev I.V."/>
            <person name="Roux C."/>
            <person name="Martin F.M."/>
            <person name="Corradi N."/>
        </authorList>
    </citation>
    <scope>NUCLEOTIDE SEQUENCE [LARGE SCALE GENOMIC DNA]</scope>
    <source>
        <strain evidence="7 8">C2</strain>
    </source>
</reference>
<evidence type="ECO:0000256" key="3">
    <source>
        <dbReference type="ARBA" id="ARBA00022741"/>
    </source>
</evidence>
<dbReference type="GO" id="GO:0004709">
    <property type="term" value="F:MAP kinase kinase kinase activity"/>
    <property type="evidence" value="ECO:0007669"/>
    <property type="project" value="TreeGrafter"/>
</dbReference>
<dbReference type="PANTHER" id="PTHR46716">
    <property type="entry name" value="MITOGEN-ACTIVATED PROTEIN KINASE KINASE KINASE 7"/>
    <property type="match status" value="1"/>
</dbReference>
<keyword evidence="4 7" id="KW-0418">Kinase</keyword>
<dbReference type="SMART" id="SM00220">
    <property type="entry name" value="S_TKc"/>
    <property type="match status" value="1"/>
</dbReference>
<evidence type="ECO:0000259" key="6">
    <source>
        <dbReference type="PROSITE" id="PS50011"/>
    </source>
</evidence>
<dbReference type="PROSITE" id="PS50011">
    <property type="entry name" value="PROTEIN_KINASE_DOM"/>
    <property type="match status" value="1"/>
</dbReference>
<keyword evidence="3" id="KW-0547">Nucleotide-binding</keyword>
<gene>
    <name evidence="7" type="ORF">RhiirC2_802591</name>
</gene>
<feature type="non-terminal residue" evidence="7">
    <location>
        <position position="1"/>
    </location>
</feature>
<dbReference type="EMBL" id="LLXL01007785">
    <property type="protein sequence ID" value="PKK55365.1"/>
    <property type="molecule type" value="Genomic_DNA"/>
</dbReference>
<evidence type="ECO:0000256" key="4">
    <source>
        <dbReference type="ARBA" id="ARBA00022777"/>
    </source>
</evidence>
<dbReference type="GO" id="GO:0006955">
    <property type="term" value="P:immune response"/>
    <property type="evidence" value="ECO:0007669"/>
    <property type="project" value="TreeGrafter"/>
</dbReference>
<dbReference type="InterPro" id="IPR000719">
    <property type="entry name" value="Prot_kinase_dom"/>
</dbReference>
<dbReference type="GO" id="GO:0005524">
    <property type="term" value="F:ATP binding"/>
    <property type="evidence" value="ECO:0007669"/>
    <property type="project" value="UniProtKB-KW"/>
</dbReference>
<comment type="caution">
    <text evidence="7">The sequence shown here is derived from an EMBL/GenBank/DDBJ whole genome shotgun (WGS) entry which is preliminary data.</text>
</comment>
<dbReference type="InterPro" id="IPR011009">
    <property type="entry name" value="Kinase-like_dom_sf"/>
</dbReference>